<organism evidence="5 6">
    <name type="scientific">Candidatus Magnetoglobus multicellularis str. Araruama</name>
    <dbReference type="NCBI Taxonomy" id="890399"/>
    <lineage>
        <taxon>Bacteria</taxon>
        <taxon>Pseudomonadati</taxon>
        <taxon>Thermodesulfobacteriota</taxon>
        <taxon>Desulfobacteria</taxon>
        <taxon>Desulfobacterales</taxon>
        <taxon>Desulfobacteraceae</taxon>
        <taxon>Candidatus Magnetoglobus</taxon>
    </lineage>
</organism>
<dbReference type="InterPro" id="IPR047661">
    <property type="entry name" value="IstB"/>
</dbReference>
<evidence type="ECO:0000313" key="5">
    <source>
        <dbReference type="EMBL" id="ETR67278.1"/>
    </source>
</evidence>
<dbReference type="InterPro" id="IPR028350">
    <property type="entry name" value="DNAC/IstB-like"/>
</dbReference>
<evidence type="ECO:0000256" key="3">
    <source>
        <dbReference type="ARBA" id="ARBA00022840"/>
    </source>
</evidence>
<dbReference type="CDD" id="cd00009">
    <property type="entry name" value="AAA"/>
    <property type="match status" value="1"/>
</dbReference>
<name>A0A1V1NXJ2_9BACT</name>
<evidence type="ECO:0000313" key="6">
    <source>
        <dbReference type="Proteomes" id="UP000189670"/>
    </source>
</evidence>
<comment type="similarity">
    <text evidence="1">Belongs to the IS21/IS1162 putative ATP-binding protein family.</text>
</comment>
<dbReference type="InterPro" id="IPR003593">
    <property type="entry name" value="AAA+_ATPase"/>
</dbReference>
<dbReference type="AlphaFoldDB" id="A0A1V1NXJ2"/>
<dbReference type="GO" id="GO:0006260">
    <property type="term" value="P:DNA replication"/>
    <property type="evidence" value="ECO:0007669"/>
    <property type="project" value="TreeGrafter"/>
</dbReference>
<dbReference type="Proteomes" id="UP000189670">
    <property type="component" value="Unassembled WGS sequence"/>
</dbReference>
<dbReference type="InterPro" id="IPR027417">
    <property type="entry name" value="P-loop_NTPase"/>
</dbReference>
<evidence type="ECO:0000256" key="2">
    <source>
        <dbReference type="ARBA" id="ARBA00022741"/>
    </source>
</evidence>
<keyword evidence="2" id="KW-0547">Nucleotide-binding</keyword>
<evidence type="ECO:0000259" key="4">
    <source>
        <dbReference type="SMART" id="SM00382"/>
    </source>
</evidence>
<sequence length="249" mass="28000">MNSRKTRLKELKLAGIYNTIEERLAFATKECIAYTEFVDILLEDEINSRKINNYTKRVGQAKLPATKTLEDFDFNFQPSINKQLIFDYATCEFIRQKKNLILIGNPGTGKTHLAIALGIKALKKGFKVLFTATSDLLLALHSAKADNSFFQKLNSFLTPDLLIIDELGFKKLPGFAANDFFEVISKRYEKASIIITSNKSFELWGDIFDDSILASAILDRIVHHSSVVHIKGRSFRSASVLSDLQKGGD</sequence>
<accession>A0A1V1NXJ2</accession>
<dbReference type="PANTHER" id="PTHR30050">
    <property type="entry name" value="CHROMOSOMAL REPLICATION INITIATOR PROTEIN DNAA"/>
    <property type="match status" value="1"/>
</dbReference>
<feature type="domain" description="AAA+ ATPase" evidence="4">
    <location>
        <begin position="96"/>
        <end position="228"/>
    </location>
</feature>
<proteinExistence type="inferred from homology"/>
<gene>
    <name evidence="5" type="ORF">OMM_05218</name>
</gene>
<dbReference type="NCBIfam" id="NF038214">
    <property type="entry name" value="IS21_help_AAA"/>
    <property type="match status" value="1"/>
</dbReference>
<comment type="caution">
    <text evidence="5">The sequence shown here is derived from an EMBL/GenBank/DDBJ whole genome shotgun (WGS) entry which is preliminary data.</text>
</comment>
<dbReference type="PANTHER" id="PTHR30050:SF4">
    <property type="entry name" value="ATP-BINDING PROTEIN RV3427C IN INSERTION SEQUENCE-RELATED"/>
    <property type="match status" value="1"/>
</dbReference>
<dbReference type="GO" id="GO:0005524">
    <property type="term" value="F:ATP binding"/>
    <property type="evidence" value="ECO:0007669"/>
    <property type="project" value="UniProtKB-KW"/>
</dbReference>
<evidence type="ECO:0000256" key="1">
    <source>
        <dbReference type="ARBA" id="ARBA00008059"/>
    </source>
</evidence>
<keyword evidence="3" id="KW-0067">ATP-binding</keyword>
<dbReference type="SMART" id="SM00382">
    <property type="entry name" value="AAA"/>
    <property type="match status" value="1"/>
</dbReference>
<dbReference type="Gene3D" id="3.40.50.300">
    <property type="entry name" value="P-loop containing nucleotide triphosphate hydrolases"/>
    <property type="match status" value="1"/>
</dbReference>
<dbReference type="PIRSF" id="PIRSF003073">
    <property type="entry name" value="DNAC_TnpB_IstB"/>
    <property type="match status" value="1"/>
</dbReference>
<protein>
    <submittedName>
        <fullName evidence="5">IstB ATP binding domain-containing protein</fullName>
    </submittedName>
</protein>
<dbReference type="InterPro" id="IPR002611">
    <property type="entry name" value="IstB_ATP-bd"/>
</dbReference>
<dbReference type="Pfam" id="PF01695">
    <property type="entry name" value="IstB_IS21"/>
    <property type="match status" value="1"/>
</dbReference>
<dbReference type="SUPFAM" id="SSF52540">
    <property type="entry name" value="P-loop containing nucleoside triphosphate hydrolases"/>
    <property type="match status" value="1"/>
</dbReference>
<dbReference type="EMBL" id="ATBP01001465">
    <property type="protein sequence ID" value="ETR67278.1"/>
    <property type="molecule type" value="Genomic_DNA"/>
</dbReference>
<reference evidence="6" key="1">
    <citation type="submission" date="2012-11" db="EMBL/GenBank/DDBJ databases">
        <authorList>
            <person name="Lucero-Rivera Y.E."/>
            <person name="Tovar-Ramirez D."/>
        </authorList>
    </citation>
    <scope>NUCLEOTIDE SEQUENCE [LARGE SCALE GENOMIC DNA]</scope>
    <source>
        <strain evidence="6">Araruama</strain>
    </source>
</reference>